<evidence type="ECO:0000256" key="7">
    <source>
        <dbReference type="ARBA" id="ARBA00023004"/>
    </source>
</evidence>
<dbReference type="InterPro" id="IPR051842">
    <property type="entry name" value="uS12_prolyl_hydroxylase"/>
</dbReference>
<comment type="cofactor">
    <cofactor evidence="1">
        <name>L-ascorbate</name>
        <dbReference type="ChEBI" id="CHEBI:38290"/>
    </cofactor>
</comment>
<dbReference type="GO" id="GO:0005506">
    <property type="term" value="F:iron ion binding"/>
    <property type="evidence" value="ECO:0007669"/>
    <property type="project" value="InterPro"/>
</dbReference>
<dbReference type="PROSITE" id="PS51471">
    <property type="entry name" value="FE2OG_OXY"/>
    <property type="match status" value="1"/>
</dbReference>
<organism evidence="10 11">
    <name type="scientific">Coemansia asiatica</name>
    <dbReference type="NCBI Taxonomy" id="1052880"/>
    <lineage>
        <taxon>Eukaryota</taxon>
        <taxon>Fungi</taxon>
        <taxon>Fungi incertae sedis</taxon>
        <taxon>Zoopagomycota</taxon>
        <taxon>Kickxellomycotina</taxon>
        <taxon>Kickxellomycetes</taxon>
        <taxon>Kickxellales</taxon>
        <taxon>Kickxellaceae</taxon>
        <taxon>Coemansia</taxon>
    </lineage>
</organism>
<dbReference type="InterPro" id="IPR005123">
    <property type="entry name" value="Oxoglu/Fe-dep_dioxygenase_dom"/>
</dbReference>
<evidence type="ECO:0000256" key="8">
    <source>
        <dbReference type="ARBA" id="ARBA00047444"/>
    </source>
</evidence>
<dbReference type="GO" id="GO:0006449">
    <property type="term" value="P:regulation of translational termination"/>
    <property type="evidence" value="ECO:0007669"/>
    <property type="project" value="TreeGrafter"/>
</dbReference>
<dbReference type="GO" id="GO:0031418">
    <property type="term" value="F:L-ascorbic acid binding"/>
    <property type="evidence" value="ECO:0007669"/>
    <property type="project" value="UniProtKB-KW"/>
</dbReference>
<reference evidence="10" key="1">
    <citation type="submission" date="2022-07" db="EMBL/GenBank/DDBJ databases">
        <title>Phylogenomic reconstructions and comparative analyses of Kickxellomycotina fungi.</title>
        <authorList>
            <person name="Reynolds N.K."/>
            <person name="Stajich J.E."/>
            <person name="Barry K."/>
            <person name="Grigoriev I.V."/>
            <person name="Crous P."/>
            <person name="Smith M.E."/>
        </authorList>
    </citation>
    <scope>NUCLEOTIDE SEQUENCE</scope>
    <source>
        <strain evidence="10">NBRC 105413</strain>
    </source>
</reference>
<keyword evidence="11" id="KW-1185">Reference proteome</keyword>
<evidence type="ECO:0000256" key="3">
    <source>
        <dbReference type="ARBA" id="ARBA00022723"/>
    </source>
</evidence>
<evidence type="ECO:0000313" key="11">
    <source>
        <dbReference type="Proteomes" id="UP001145021"/>
    </source>
</evidence>
<protein>
    <submittedName>
        <fullName evidence="10">Component of NuA3 histone acetyltransferase complex</fullName>
    </submittedName>
</protein>
<keyword evidence="4" id="KW-0847">Vitamin C</keyword>
<dbReference type="AlphaFoldDB" id="A0A9W8CGA7"/>
<name>A0A9W8CGA7_9FUNG</name>
<evidence type="ECO:0000256" key="6">
    <source>
        <dbReference type="ARBA" id="ARBA00023002"/>
    </source>
</evidence>
<dbReference type="Proteomes" id="UP001145021">
    <property type="component" value="Unassembled WGS sequence"/>
</dbReference>
<dbReference type="GO" id="GO:0031543">
    <property type="term" value="F:peptidyl-proline dioxygenase activity"/>
    <property type="evidence" value="ECO:0007669"/>
    <property type="project" value="UniProtKB-ARBA"/>
</dbReference>
<comment type="similarity">
    <text evidence="2">Belongs to the TPA1 family.</text>
</comment>
<keyword evidence="3" id="KW-0479">Metal-binding</keyword>
<accession>A0A9W8CGA7</accession>
<comment type="catalytic activity">
    <reaction evidence="8">
        <text>[ribosomal protein uS12]-L-proline + 2-oxoglutarate + O2 = [ribosomal protein uS12]-(3S)-3-hydroxy-L-proline + succinate + CO2</text>
        <dbReference type="Rhea" id="RHEA:54156"/>
        <dbReference type="Rhea" id="RHEA-COMP:13816"/>
        <dbReference type="Rhea" id="RHEA-COMP:13818"/>
        <dbReference type="ChEBI" id="CHEBI:15379"/>
        <dbReference type="ChEBI" id="CHEBI:16526"/>
        <dbReference type="ChEBI" id="CHEBI:16810"/>
        <dbReference type="ChEBI" id="CHEBI:30031"/>
        <dbReference type="ChEBI" id="CHEBI:50342"/>
        <dbReference type="ChEBI" id="CHEBI:85428"/>
    </reaction>
</comment>
<keyword evidence="5" id="KW-0223">Dioxygenase</keyword>
<dbReference type="InterPro" id="IPR019601">
    <property type="entry name" value="Oxoglutarate/Fe-dep_Oase_C"/>
</dbReference>
<keyword evidence="6" id="KW-0560">Oxidoreductase</keyword>
<dbReference type="Pfam" id="PF13661">
    <property type="entry name" value="2OG-FeII_Oxy_4"/>
    <property type="match status" value="1"/>
</dbReference>
<proteinExistence type="inferred from homology"/>
<feature type="domain" description="Fe2OG dioxygenase" evidence="9">
    <location>
        <begin position="134"/>
        <end position="243"/>
    </location>
</feature>
<dbReference type="SMART" id="SM00702">
    <property type="entry name" value="P4Hc"/>
    <property type="match status" value="1"/>
</dbReference>
<evidence type="ECO:0000256" key="2">
    <source>
        <dbReference type="ARBA" id="ARBA00007443"/>
    </source>
</evidence>
<dbReference type="InterPro" id="IPR006620">
    <property type="entry name" value="Pro_4_hyd_alph"/>
</dbReference>
<dbReference type="InterPro" id="IPR039558">
    <property type="entry name" value="TPA1/OFD1_N"/>
</dbReference>
<gene>
    <name evidence="10" type="primary">NUA3_2</name>
    <name evidence="10" type="ORF">LPJ64_006144</name>
</gene>
<evidence type="ECO:0000256" key="4">
    <source>
        <dbReference type="ARBA" id="ARBA00022896"/>
    </source>
</evidence>
<sequence>MQSLAINPWYLSDEFTSAYRKAFIDKSLDCPSFVIRQNKGQEEGEGKGEGIIVTKPFHTGKLRSILPKEFLLGLKQELADLNWHERLNDLYWFHQTDDLVLNGKKHIKALRDYLSSEEFVGFMEKITGTELARGYLDLAAQRYKKGNHLLCHDDDVHRGKMTRKIAYIIYLVDEQWSEEDGGALGLFNSDENRYPLKVVSHIKPEFNSIGFFLTGMVSYHTVQEVTVADHDRERWSVTGWFYGPATEDNTTEENNLPPLPCSVLPQVLPLLEDSVVDAEDDQTEWTKWINADYLSTAVQNQIQDTFMEQSSVELRNFLQPEVFQSLLECLNPMFWGSATAKGPAHLRSYLEKESLDPDTAIAKLAKFLRSASFGRYLSSITSLDLSGASQQVRRFNKGHYTLIHDQALEPAGLDVTMSLLPPVAQDDPHAAWEESWGGATHYIADKDELLRISPESNSLSLVLRDEGTLRFVKYLNHMAPRDIQEISMVFTEQNQYEQGEE</sequence>
<keyword evidence="7" id="KW-0408">Iron</keyword>
<evidence type="ECO:0000256" key="1">
    <source>
        <dbReference type="ARBA" id="ARBA00001961"/>
    </source>
</evidence>
<dbReference type="PANTHER" id="PTHR12117">
    <property type="entry name" value="HISTONE ACETYLTRANSFERASE COMPLEX"/>
    <property type="match status" value="1"/>
</dbReference>
<dbReference type="Pfam" id="PF10637">
    <property type="entry name" value="Ofd1_CTDD"/>
    <property type="match status" value="1"/>
</dbReference>
<dbReference type="EMBL" id="JANBOH010000538">
    <property type="protein sequence ID" value="KAJ1641957.1"/>
    <property type="molecule type" value="Genomic_DNA"/>
</dbReference>
<evidence type="ECO:0000259" key="9">
    <source>
        <dbReference type="PROSITE" id="PS51471"/>
    </source>
</evidence>
<evidence type="ECO:0000256" key="5">
    <source>
        <dbReference type="ARBA" id="ARBA00022964"/>
    </source>
</evidence>
<evidence type="ECO:0000313" key="10">
    <source>
        <dbReference type="EMBL" id="KAJ1641957.1"/>
    </source>
</evidence>
<dbReference type="Gene3D" id="2.60.120.620">
    <property type="entry name" value="q2cbj1_9rhob like domain"/>
    <property type="match status" value="2"/>
</dbReference>
<dbReference type="PANTHER" id="PTHR12117:SF0">
    <property type="entry name" value="PROLYL 3-HYDROXYLASE OGFOD1"/>
    <property type="match status" value="1"/>
</dbReference>
<comment type="caution">
    <text evidence="10">The sequence shown here is derived from an EMBL/GenBank/DDBJ whole genome shotgun (WGS) entry which is preliminary data.</text>
</comment>
<dbReference type="GO" id="GO:0005737">
    <property type="term" value="C:cytoplasm"/>
    <property type="evidence" value="ECO:0007669"/>
    <property type="project" value="TreeGrafter"/>
</dbReference>